<dbReference type="Proteomes" id="UP000789405">
    <property type="component" value="Unassembled WGS sequence"/>
</dbReference>
<evidence type="ECO:0000313" key="1">
    <source>
        <dbReference type="EMBL" id="CAG8796466.1"/>
    </source>
</evidence>
<feature type="non-terminal residue" evidence="1">
    <location>
        <position position="1"/>
    </location>
</feature>
<protein>
    <submittedName>
        <fullName evidence="1">16146_t:CDS:1</fullName>
    </submittedName>
</protein>
<name>A0A9N9JUB2_9GLOM</name>
<accession>A0A9N9JUB2</accession>
<reference evidence="1" key="1">
    <citation type="submission" date="2021-06" db="EMBL/GenBank/DDBJ databases">
        <authorList>
            <person name="Kallberg Y."/>
            <person name="Tangrot J."/>
            <person name="Rosling A."/>
        </authorList>
    </citation>
    <scope>NUCLEOTIDE SEQUENCE</scope>
    <source>
        <strain evidence="1">MA453B</strain>
    </source>
</reference>
<organism evidence="1 2">
    <name type="scientific">Dentiscutata erythropus</name>
    <dbReference type="NCBI Taxonomy" id="1348616"/>
    <lineage>
        <taxon>Eukaryota</taxon>
        <taxon>Fungi</taxon>
        <taxon>Fungi incertae sedis</taxon>
        <taxon>Mucoromycota</taxon>
        <taxon>Glomeromycotina</taxon>
        <taxon>Glomeromycetes</taxon>
        <taxon>Diversisporales</taxon>
        <taxon>Gigasporaceae</taxon>
        <taxon>Dentiscutata</taxon>
    </lineage>
</organism>
<dbReference type="AlphaFoldDB" id="A0A9N9JUB2"/>
<dbReference type="EMBL" id="CAJVPY010031351">
    <property type="protein sequence ID" value="CAG8796466.1"/>
    <property type="molecule type" value="Genomic_DNA"/>
</dbReference>
<keyword evidence="2" id="KW-1185">Reference proteome</keyword>
<sequence length="550" mass="62669">PEIPQYEPELLLRFIQIDGCVSEINRNYEIPDFNFNYTNAGTNPLEFYPLFDKYILVVYSTATNKYDNSTYRDRGMIIDWTGTNFSDIEFGSSYTDPYNGLMLNQAKFAVNSDPTKGFLRFFQPSNSNNGSCQHYTVNSNGIISQLATCNNSILDFFPTDDNSNINYTIFSTNNNDYAIVRFTNEIIGNLNNTPLETHGRIYAIFIRYGKDIVNEQNILYDTEEDLQFNNIYCSTNVTGIGNTCTINMQQLKSNMYYFFNIQFLSSGSVHGVSLVTKGNVTDKYEVITLPFGGFIKLDQLTSDPNITKFNITLLDKQGYIETANGTNMQIVIDSNGEHTQVAIFNNTIFFAKPNSENSWSLIGYTMHKYENDSGFRNLLINSSFPKNGTSVGITNLNITITYKLPITRSSSNLLIYQIDESNKKILRQNYSALASYKLLDYCAITYDGYTINCTVLSSTFNVPNSTYHIIVENGFVEDLIFHEKLQGIRENLWEITTEPHIINHENIDTVTGYLRLSEKGTDDFNKIKNFTLLNENFTEELVRCISTDIS</sequence>
<feature type="non-terminal residue" evidence="1">
    <location>
        <position position="550"/>
    </location>
</feature>
<gene>
    <name evidence="1" type="ORF">DERYTH_LOCUS22484</name>
</gene>
<proteinExistence type="predicted"/>
<evidence type="ECO:0000313" key="2">
    <source>
        <dbReference type="Proteomes" id="UP000789405"/>
    </source>
</evidence>
<comment type="caution">
    <text evidence="1">The sequence shown here is derived from an EMBL/GenBank/DDBJ whole genome shotgun (WGS) entry which is preliminary data.</text>
</comment>
<dbReference type="OrthoDB" id="2420249at2759"/>